<keyword evidence="2" id="KW-0472">Membrane</keyword>
<sequence length="145" mass="14143">MAGVEQAAAVVVLVWLALLSSYDIAQRRLPNWLTLPAAVLVPAVAAGAGRGSAALAGASALAVVYLAVHLISPAGLGAGDVKLAAGLGALTGCFGAEVWLLAALSAPLLTGLWGVIAACARRGPTVPHGPSMCLASAVAVGLGMV</sequence>
<dbReference type="Pfam" id="PF01478">
    <property type="entry name" value="Peptidase_A24"/>
    <property type="match status" value="1"/>
</dbReference>
<dbReference type="EMBL" id="BLKV01000001">
    <property type="protein sequence ID" value="GFG69233.1"/>
    <property type="molecule type" value="Genomic_DNA"/>
</dbReference>
<comment type="similarity">
    <text evidence="1">Belongs to the peptidase A24 family.</text>
</comment>
<feature type="transmembrane region" description="Helical" evidence="2">
    <location>
        <begin position="6"/>
        <end position="25"/>
    </location>
</feature>
<proteinExistence type="inferred from homology"/>
<comment type="caution">
    <text evidence="4">The sequence shown here is derived from an EMBL/GenBank/DDBJ whole genome shotgun (WGS) entry which is preliminary data.</text>
</comment>
<gene>
    <name evidence="4" type="ORF">MSEN_09530</name>
</gene>
<protein>
    <submittedName>
        <fullName evidence="4">Prepilin peptidase</fullName>
    </submittedName>
</protein>
<dbReference type="GO" id="GO:0005886">
    <property type="term" value="C:plasma membrane"/>
    <property type="evidence" value="ECO:0007669"/>
    <property type="project" value="TreeGrafter"/>
</dbReference>
<dbReference type="Gene3D" id="1.20.120.1220">
    <property type="match status" value="1"/>
</dbReference>
<dbReference type="Proteomes" id="UP000465263">
    <property type="component" value="Unassembled WGS sequence"/>
</dbReference>
<keyword evidence="2" id="KW-1133">Transmembrane helix</keyword>
<dbReference type="GO" id="GO:0004190">
    <property type="term" value="F:aspartic-type endopeptidase activity"/>
    <property type="evidence" value="ECO:0007669"/>
    <property type="project" value="InterPro"/>
</dbReference>
<feature type="domain" description="Prepilin type IV endopeptidase peptidase" evidence="3">
    <location>
        <begin position="11"/>
        <end position="113"/>
    </location>
</feature>
<evidence type="ECO:0000256" key="1">
    <source>
        <dbReference type="ARBA" id="ARBA00005801"/>
    </source>
</evidence>
<keyword evidence="2" id="KW-0812">Transmembrane</keyword>
<dbReference type="GO" id="GO:0006465">
    <property type="term" value="P:signal peptide processing"/>
    <property type="evidence" value="ECO:0007669"/>
    <property type="project" value="TreeGrafter"/>
</dbReference>
<dbReference type="RefSeq" id="WP_085086844.1">
    <property type="nucleotide sequence ID" value="NZ_BLKV01000001.1"/>
</dbReference>
<dbReference type="PANTHER" id="PTHR30487:SF0">
    <property type="entry name" value="PREPILIN LEADER PEPTIDASE_N-METHYLTRANSFERASE-RELATED"/>
    <property type="match status" value="1"/>
</dbReference>
<feature type="transmembrane region" description="Helical" evidence="2">
    <location>
        <begin position="32"/>
        <end position="48"/>
    </location>
</feature>
<dbReference type="InterPro" id="IPR000045">
    <property type="entry name" value="Prepilin_IV_endopep_pep"/>
</dbReference>
<name>A0A7I9XGY6_9MYCO</name>
<accession>A0A7I9XGY6</accession>
<dbReference type="AlphaFoldDB" id="A0A7I9XGY6"/>
<evidence type="ECO:0000313" key="5">
    <source>
        <dbReference type="Proteomes" id="UP000465263"/>
    </source>
</evidence>
<evidence type="ECO:0000313" key="4">
    <source>
        <dbReference type="EMBL" id="GFG69233.1"/>
    </source>
</evidence>
<dbReference type="InterPro" id="IPR050882">
    <property type="entry name" value="Prepilin_peptidase/N-MTase"/>
</dbReference>
<feature type="transmembrane region" description="Helical" evidence="2">
    <location>
        <begin position="54"/>
        <end position="71"/>
    </location>
</feature>
<reference evidence="4 5" key="1">
    <citation type="journal article" date="2019" name="Emerg. Microbes Infect.">
        <title>Comprehensive subspecies identification of 175 nontuberculous mycobacteria species based on 7547 genomic profiles.</title>
        <authorList>
            <person name="Matsumoto Y."/>
            <person name="Kinjo T."/>
            <person name="Motooka D."/>
            <person name="Nabeya D."/>
            <person name="Jung N."/>
            <person name="Uechi K."/>
            <person name="Horii T."/>
            <person name="Iida T."/>
            <person name="Fujita J."/>
            <person name="Nakamura S."/>
        </authorList>
    </citation>
    <scope>NUCLEOTIDE SEQUENCE [LARGE SCALE GENOMIC DNA]</scope>
    <source>
        <strain evidence="4 5">JCM 16017</strain>
    </source>
</reference>
<keyword evidence="5" id="KW-1185">Reference proteome</keyword>
<organism evidence="4 5">
    <name type="scientific">Mycolicibacter senuensis</name>
    <dbReference type="NCBI Taxonomy" id="386913"/>
    <lineage>
        <taxon>Bacteria</taxon>
        <taxon>Bacillati</taxon>
        <taxon>Actinomycetota</taxon>
        <taxon>Actinomycetes</taxon>
        <taxon>Mycobacteriales</taxon>
        <taxon>Mycobacteriaceae</taxon>
        <taxon>Mycolicibacter</taxon>
    </lineage>
</organism>
<evidence type="ECO:0000259" key="3">
    <source>
        <dbReference type="Pfam" id="PF01478"/>
    </source>
</evidence>
<dbReference type="PANTHER" id="PTHR30487">
    <property type="entry name" value="TYPE 4 PREPILIN-LIKE PROTEINS LEADER PEPTIDE-PROCESSING ENZYME"/>
    <property type="match status" value="1"/>
</dbReference>
<evidence type="ECO:0000256" key="2">
    <source>
        <dbReference type="SAM" id="Phobius"/>
    </source>
</evidence>